<proteinExistence type="predicted"/>
<protein>
    <submittedName>
        <fullName evidence="1">Uncharacterized protein</fullName>
    </submittedName>
</protein>
<feature type="non-terminal residue" evidence="1">
    <location>
        <position position="172"/>
    </location>
</feature>
<evidence type="ECO:0000313" key="1">
    <source>
        <dbReference type="EMBL" id="KAJ2795714.1"/>
    </source>
</evidence>
<gene>
    <name evidence="1" type="ORF">H4R21_005001</name>
</gene>
<reference evidence="1" key="1">
    <citation type="submission" date="2022-07" db="EMBL/GenBank/DDBJ databases">
        <title>Phylogenomic reconstructions and comparative analyses of Kickxellomycotina fungi.</title>
        <authorList>
            <person name="Reynolds N.K."/>
            <person name="Stajich J.E."/>
            <person name="Barry K."/>
            <person name="Grigoriev I.V."/>
            <person name="Crous P."/>
            <person name="Smith M.E."/>
        </authorList>
    </citation>
    <scope>NUCLEOTIDE SEQUENCE</scope>
    <source>
        <strain evidence="1">BCRC 34780</strain>
    </source>
</reference>
<comment type="caution">
    <text evidence="1">The sequence shown here is derived from an EMBL/GenBank/DDBJ whole genome shotgun (WGS) entry which is preliminary data.</text>
</comment>
<dbReference type="EMBL" id="JANBUN010002083">
    <property type="protein sequence ID" value="KAJ2795714.1"/>
    <property type="molecule type" value="Genomic_DNA"/>
</dbReference>
<evidence type="ECO:0000313" key="2">
    <source>
        <dbReference type="Proteomes" id="UP001140087"/>
    </source>
</evidence>
<dbReference type="Proteomes" id="UP001140087">
    <property type="component" value="Unassembled WGS sequence"/>
</dbReference>
<keyword evidence="2" id="KW-1185">Reference proteome</keyword>
<accession>A0ACC1KVH0</accession>
<sequence length="172" mass="17972">MIHSAPHRQGVPPPQPRQQPQLQINPMSAAFGSDGPASLHLKRDPGFDGDGLGDPMYDPAKQANEMSTHFLQPVNAFRFPHFMPNNHMSLGAQPGPSASASSTRNLYQTLHHSSSAGPSARMDSFGGEFAPGMGVGLGPSTATPLPSGLPVGFNPMLLAQDLSSAYASVMAG</sequence>
<name>A0ACC1KVH0_9FUNG</name>
<organism evidence="1 2">
    <name type="scientific">Coemansia helicoidea</name>
    <dbReference type="NCBI Taxonomy" id="1286919"/>
    <lineage>
        <taxon>Eukaryota</taxon>
        <taxon>Fungi</taxon>
        <taxon>Fungi incertae sedis</taxon>
        <taxon>Zoopagomycota</taxon>
        <taxon>Kickxellomycotina</taxon>
        <taxon>Kickxellomycetes</taxon>
        <taxon>Kickxellales</taxon>
        <taxon>Kickxellaceae</taxon>
        <taxon>Coemansia</taxon>
    </lineage>
</organism>